<dbReference type="PANTHER" id="PTHR35791:SF1">
    <property type="entry name" value="UPF0754 MEMBRANE PROTEIN YHEB"/>
    <property type="match status" value="1"/>
</dbReference>
<dbReference type="EMBL" id="CAACVS010000564">
    <property type="protein sequence ID" value="VEU43590.1"/>
    <property type="molecule type" value="Genomic_DNA"/>
</dbReference>
<dbReference type="AlphaFoldDB" id="A0A448ZNI0"/>
<protein>
    <submittedName>
        <fullName evidence="1">Uncharacterized protein</fullName>
    </submittedName>
</protein>
<keyword evidence="2" id="KW-1185">Reference proteome</keyword>
<dbReference type="Proteomes" id="UP000291116">
    <property type="component" value="Unassembled WGS sequence"/>
</dbReference>
<sequence length="185" mass="20928">MELTDPWWKYFLIPLIDGAVGYFTNVLALQMTFAPLEFVGIPLVRFPEQPFGLFGWQGIIPAKARKMATISFDLMTTRLLDLQEIFNQIDPVKFAEAMDEAILLMLDNVISEVAMETMPNTWGNIPQAVKDDIIVTADNESGKFLTEFMKDMQAHVYDVVDIKEIELGNACIWFCCGNGYELVSS</sequence>
<evidence type="ECO:0000313" key="1">
    <source>
        <dbReference type="EMBL" id="VEU43590.1"/>
    </source>
</evidence>
<organism evidence="1 2">
    <name type="scientific">Pseudo-nitzschia multistriata</name>
    <dbReference type="NCBI Taxonomy" id="183589"/>
    <lineage>
        <taxon>Eukaryota</taxon>
        <taxon>Sar</taxon>
        <taxon>Stramenopiles</taxon>
        <taxon>Ochrophyta</taxon>
        <taxon>Bacillariophyta</taxon>
        <taxon>Bacillariophyceae</taxon>
        <taxon>Bacillariophycidae</taxon>
        <taxon>Bacillariales</taxon>
        <taxon>Bacillariaceae</taxon>
        <taxon>Pseudo-nitzschia</taxon>
    </lineage>
</organism>
<evidence type="ECO:0000313" key="2">
    <source>
        <dbReference type="Proteomes" id="UP000291116"/>
    </source>
</evidence>
<name>A0A448ZNI0_9STRA</name>
<accession>A0A448ZNI0</accession>
<dbReference type="OrthoDB" id="410754at2759"/>
<proteinExistence type="predicted"/>
<reference evidence="1 2" key="1">
    <citation type="submission" date="2019-01" db="EMBL/GenBank/DDBJ databases">
        <authorList>
            <person name="Ferrante I. M."/>
        </authorList>
    </citation>
    <scope>NUCLEOTIDE SEQUENCE [LARGE SCALE GENOMIC DNA]</scope>
    <source>
        <strain evidence="1 2">B856</strain>
    </source>
</reference>
<dbReference type="PANTHER" id="PTHR35791">
    <property type="entry name" value="UPF0754 MEMBRANE PROTEIN YHEB"/>
    <property type="match status" value="1"/>
</dbReference>
<gene>
    <name evidence="1" type="ORF">PSNMU_V1.4_AUG-EV-PASAV3_0106250</name>
</gene>